<comment type="caution">
    <text evidence="3">The sequence shown here is derived from an EMBL/GenBank/DDBJ whole genome shotgun (WGS) entry which is preliminary data.</text>
</comment>
<proteinExistence type="predicted"/>
<keyword evidence="6" id="KW-1185">Reference proteome</keyword>
<name>A0A4Y2QNR4_ARAVE</name>
<reference evidence="3 6" key="1">
    <citation type="journal article" date="2019" name="Sci. Rep.">
        <title>Orb-weaving spider Araneus ventricosus genome elucidates the spidroin gene catalogue.</title>
        <authorList>
            <person name="Kono N."/>
            <person name="Nakamura H."/>
            <person name="Ohtoshi R."/>
            <person name="Moran D.A.P."/>
            <person name="Shinohara A."/>
            <person name="Yoshida Y."/>
            <person name="Fujiwara M."/>
            <person name="Mori M."/>
            <person name="Tomita M."/>
            <person name="Arakawa K."/>
        </authorList>
    </citation>
    <scope>NUCLEOTIDE SEQUENCE [LARGE SCALE GENOMIC DNA]</scope>
</reference>
<evidence type="ECO:0000313" key="4">
    <source>
        <dbReference type="EMBL" id="GBN64919.1"/>
    </source>
</evidence>
<sequence length="147" mass="17095">MLIWDRTACVGVYQNVLLNVKMFTICEKNEESSSCPVAVTMWAKESHEEDRLLQSADHLRDSGRQDRRRERATQEGRTLQEEQEEAHQEEGAPPQRHPGRGQRRIAHLPHIMPATHIETSRFQTEDTTQLSRNSISNNRTFIHQQPK</sequence>
<feature type="region of interest" description="Disordered" evidence="1">
    <location>
        <begin position="47"/>
        <end position="147"/>
    </location>
</feature>
<dbReference type="EMBL" id="BGPR01139644">
    <property type="protein sequence ID" value="GBN64860.1"/>
    <property type="molecule type" value="Genomic_DNA"/>
</dbReference>
<feature type="compositionally biased region" description="Basic and acidic residues" evidence="1">
    <location>
        <begin position="47"/>
        <end position="90"/>
    </location>
</feature>
<dbReference type="EMBL" id="BGPR01139670">
    <property type="protein sequence ID" value="GBN64919.1"/>
    <property type="molecule type" value="Genomic_DNA"/>
</dbReference>
<protein>
    <submittedName>
        <fullName evidence="3">Uncharacterized protein</fullName>
    </submittedName>
</protein>
<organism evidence="3 6">
    <name type="scientific">Araneus ventricosus</name>
    <name type="common">Orbweaver spider</name>
    <name type="synonym">Epeira ventricosa</name>
    <dbReference type="NCBI Taxonomy" id="182803"/>
    <lineage>
        <taxon>Eukaryota</taxon>
        <taxon>Metazoa</taxon>
        <taxon>Ecdysozoa</taxon>
        <taxon>Arthropoda</taxon>
        <taxon>Chelicerata</taxon>
        <taxon>Arachnida</taxon>
        <taxon>Araneae</taxon>
        <taxon>Araneomorphae</taxon>
        <taxon>Entelegynae</taxon>
        <taxon>Araneoidea</taxon>
        <taxon>Araneidae</taxon>
        <taxon>Araneus</taxon>
    </lineage>
</organism>
<feature type="compositionally biased region" description="Basic residues" evidence="1">
    <location>
        <begin position="97"/>
        <end position="107"/>
    </location>
</feature>
<feature type="compositionally biased region" description="Polar residues" evidence="1">
    <location>
        <begin position="120"/>
        <end position="147"/>
    </location>
</feature>
<dbReference type="EMBL" id="BGPR01139672">
    <property type="protein sequence ID" value="GBN64923.1"/>
    <property type="molecule type" value="Genomic_DNA"/>
</dbReference>
<evidence type="ECO:0000313" key="3">
    <source>
        <dbReference type="EMBL" id="GBN64910.1"/>
    </source>
</evidence>
<accession>A0A4Y2QNR4</accession>
<evidence type="ECO:0000313" key="6">
    <source>
        <dbReference type="Proteomes" id="UP000499080"/>
    </source>
</evidence>
<dbReference type="Proteomes" id="UP000499080">
    <property type="component" value="Unassembled WGS sequence"/>
</dbReference>
<evidence type="ECO:0000313" key="5">
    <source>
        <dbReference type="EMBL" id="GBN64923.1"/>
    </source>
</evidence>
<gene>
    <name evidence="2" type="ORF">AVEN_103532_1</name>
    <name evidence="3" type="ORF">AVEN_111117_1</name>
    <name evidence="4" type="ORF">AVEN_166600_1</name>
    <name evidence="5" type="ORF">AVEN_180183_1</name>
</gene>
<dbReference type="EMBL" id="BGPR01139666">
    <property type="protein sequence ID" value="GBN64910.1"/>
    <property type="molecule type" value="Genomic_DNA"/>
</dbReference>
<evidence type="ECO:0000256" key="1">
    <source>
        <dbReference type="SAM" id="MobiDB-lite"/>
    </source>
</evidence>
<dbReference type="AlphaFoldDB" id="A0A4Y2QNR4"/>
<evidence type="ECO:0000313" key="2">
    <source>
        <dbReference type="EMBL" id="GBN64860.1"/>
    </source>
</evidence>